<dbReference type="RefSeq" id="XP_016762768.1">
    <property type="nucleotide sequence ID" value="XM_016907612.1"/>
</dbReference>
<feature type="region of interest" description="Disordered" evidence="1">
    <location>
        <begin position="192"/>
        <end position="499"/>
    </location>
</feature>
<keyword evidence="3" id="KW-1185">Reference proteome</keyword>
<feature type="compositionally biased region" description="Low complexity" evidence="1">
    <location>
        <begin position="201"/>
        <end position="210"/>
    </location>
</feature>
<name>M3B4C5_SPHMS</name>
<evidence type="ECO:0000313" key="2">
    <source>
        <dbReference type="EMBL" id="EMF14647.1"/>
    </source>
</evidence>
<reference evidence="2 3" key="1">
    <citation type="journal article" date="2012" name="PLoS Pathog.">
        <title>Diverse lifestyles and strategies of plant pathogenesis encoded in the genomes of eighteen Dothideomycetes fungi.</title>
        <authorList>
            <person name="Ohm R.A."/>
            <person name="Feau N."/>
            <person name="Henrissat B."/>
            <person name="Schoch C.L."/>
            <person name="Horwitz B.A."/>
            <person name="Barry K.W."/>
            <person name="Condon B.J."/>
            <person name="Copeland A.C."/>
            <person name="Dhillon B."/>
            <person name="Glaser F."/>
            <person name="Hesse C.N."/>
            <person name="Kosti I."/>
            <person name="LaButti K."/>
            <person name="Lindquist E.A."/>
            <person name="Lucas S."/>
            <person name="Salamov A.A."/>
            <person name="Bradshaw R.E."/>
            <person name="Ciuffetti L."/>
            <person name="Hamelin R.C."/>
            <person name="Kema G.H.J."/>
            <person name="Lawrence C."/>
            <person name="Scott J.A."/>
            <person name="Spatafora J.W."/>
            <person name="Turgeon B.G."/>
            <person name="de Wit P.J.G.M."/>
            <person name="Zhong S."/>
            <person name="Goodwin S.B."/>
            <person name="Grigoriev I.V."/>
        </authorList>
    </citation>
    <scope>NUCLEOTIDE SEQUENCE [LARGE SCALE GENOMIC DNA]</scope>
    <source>
        <strain evidence="2 3">SO2202</strain>
    </source>
</reference>
<evidence type="ECO:0000313" key="3">
    <source>
        <dbReference type="Proteomes" id="UP000016931"/>
    </source>
</evidence>
<organism evidence="2 3">
    <name type="scientific">Sphaerulina musiva (strain SO2202)</name>
    <name type="common">Poplar stem canker fungus</name>
    <name type="synonym">Septoria musiva</name>
    <dbReference type="NCBI Taxonomy" id="692275"/>
    <lineage>
        <taxon>Eukaryota</taxon>
        <taxon>Fungi</taxon>
        <taxon>Dikarya</taxon>
        <taxon>Ascomycota</taxon>
        <taxon>Pezizomycotina</taxon>
        <taxon>Dothideomycetes</taxon>
        <taxon>Dothideomycetidae</taxon>
        <taxon>Mycosphaerellales</taxon>
        <taxon>Mycosphaerellaceae</taxon>
        <taxon>Sphaerulina</taxon>
    </lineage>
</organism>
<feature type="region of interest" description="Disordered" evidence="1">
    <location>
        <begin position="52"/>
        <end position="91"/>
    </location>
</feature>
<feature type="compositionally biased region" description="Acidic residues" evidence="1">
    <location>
        <begin position="295"/>
        <end position="353"/>
    </location>
</feature>
<feature type="compositionally biased region" description="Basic residues" evidence="1">
    <location>
        <begin position="480"/>
        <end position="492"/>
    </location>
</feature>
<dbReference type="STRING" id="692275.M3B4C5"/>
<dbReference type="GeneID" id="27904749"/>
<feature type="region of interest" description="Disordered" evidence="1">
    <location>
        <begin position="131"/>
        <end position="155"/>
    </location>
</feature>
<evidence type="ECO:0000256" key="1">
    <source>
        <dbReference type="SAM" id="MobiDB-lite"/>
    </source>
</evidence>
<proteinExistence type="predicted"/>
<feature type="compositionally biased region" description="Low complexity" evidence="1">
    <location>
        <begin position="236"/>
        <end position="256"/>
    </location>
</feature>
<gene>
    <name evidence="2" type="ORF">SEPMUDRAFT_155319</name>
</gene>
<dbReference type="EMBL" id="KB456262">
    <property type="protein sequence ID" value="EMF14647.1"/>
    <property type="molecule type" value="Genomic_DNA"/>
</dbReference>
<accession>M3B4C5</accession>
<feature type="compositionally biased region" description="Basic and acidic residues" evidence="1">
    <location>
        <begin position="418"/>
        <end position="428"/>
    </location>
</feature>
<dbReference type="Proteomes" id="UP000016931">
    <property type="component" value="Unassembled WGS sequence"/>
</dbReference>
<protein>
    <submittedName>
        <fullName evidence="2">Uncharacterized protein</fullName>
    </submittedName>
</protein>
<dbReference type="HOGENOM" id="CLU_546480_0_0_1"/>
<dbReference type="AlphaFoldDB" id="M3B4C5"/>
<sequence>MVIDLTQRTSTLSPTILSPMADMVQKNSGDSGHPPLKHEDLSHEDGIQVIDGFYPSPDPPAAHHLSPTSQLDEPSDLPTVTDEHSGTPMADIGAKESIGSVIDFQAQPEDAPTRPDSLEANRLTLRPCKTAAPPINSSAQHLRHFDPPELPMKSSSSKSELQAEMRHEELVASSPLFSMPAPVPFSLSKVRHGALAKRRAASSSSPLAARQPIPKKSKRAPQTASSPLVLFEDLPSFSESSAASRHSSTSNTTRAAVAKSRPRYISSSRNRGDHLVAGGGGGGDIIGNVQSVSGSEEEDDENEDEEKEDDENEDDEKEDDEKEDDEKEDDEKEDDEKEDDENEDDEEEEEEEKPPEIKRKRKHKVITSPTTTTAAEEEEEDSAAPPPKPAPARRHRPPTVGSHELKNLAMDTFHNNHHHDNVLLENEKAATAASGSRGRQKRQKQQQHVASPAQRVTTRLQRRERMASLPGVSTKEAVQRRRNKRGRGRGRGRGGGGEV</sequence>